<dbReference type="PROSITE" id="PS51465">
    <property type="entry name" value="KAZAL_2"/>
    <property type="match status" value="1"/>
</dbReference>
<evidence type="ECO:0000259" key="9">
    <source>
        <dbReference type="PROSITE" id="PS51465"/>
    </source>
</evidence>
<name>A0AAN5I8W0_9BILA</name>
<comment type="similarity">
    <text evidence="2 8">Belongs to the organo anion transporter (TC 2.A.60) family.</text>
</comment>
<evidence type="ECO:0000256" key="6">
    <source>
        <dbReference type="ARBA" id="ARBA00023136"/>
    </source>
</evidence>
<comment type="caution">
    <text evidence="10">The sequence shown here is derived from an EMBL/GenBank/DDBJ whole genome shotgun (WGS) entry which is preliminary data.</text>
</comment>
<dbReference type="InterPro" id="IPR002350">
    <property type="entry name" value="Kazal_dom"/>
</dbReference>
<dbReference type="GO" id="GO:0006811">
    <property type="term" value="P:monoatomic ion transport"/>
    <property type="evidence" value="ECO:0007669"/>
    <property type="project" value="UniProtKB-KW"/>
</dbReference>
<comment type="subcellular location">
    <subcellularLocation>
        <location evidence="1 8">Cell membrane</location>
        <topology evidence="1 8">Multi-pass membrane protein</topology>
    </subcellularLocation>
</comment>
<sequence length="720" mass="79868">MNVATKIKWFFLVFGLVYFLESIGGFYMTSAVVFIEKQFNIPSRLSGTMVSAGDFAYIPVIIFTSYFGGRGNRAKWIGAGCILISIANFLISSSNFLFPRAEYEHNLMNVSAGLSDRVDRVVAGELNDTTSELVPVPRTSLTRANDLKVLTALPYAFCDMEINGLRVGQSQGECAANPPSLGPFLMIFGGLLILGVGRTMPFSLGLPLMDDNVKKDNLPVYFAIMFFAKVLGPVVGLLIGGQLNKIFYNFNPPQGLTPKDPMWIGCWWLGFLIFGTLLFFPSVLLYFFPSDSITAKKEDVELEKLNGKNGDSSPKKEELKLNLYDKHKKDHGHLSASEEFKAFLSTMWELFRVPIYMGSVFGRILDVLAFKGFFVFLSKYLQLQFDMPQHKIQQYVALVGIVGFACGVACGSFTMRKFRLDGRKAATWVAACSLFAACLSFANANVGCKNVIGKIGQQGLRTNFTFISCDNSCGCDEAPLYPVCDSLGNAFYSPCHAGCPLEGKLFNVYHQQEAASMTPVFANCSCADGDHVVSRENCHNPDCDTKFSIFFAFQAIGAFFGGMAVVPGMLIILRSVKPEHRSVSLGFNGFVVSLFATLPSPVFWGKIYDMSCLHWPRFCGDRTGACQLYDLDELRVRTHLIYGSIRIISLLSDIWVIYWAKGLKLMDDTVKEDESDSADSRPGLDEAERKVSIVRKHSRKPTLPEAEIIAFEEEGHNRTL</sequence>
<keyword evidence="11" id="KW-1185">Reference proteome</keyword>
<evidence type="ECO:0000313" key="10">
    <source>
        <dbReference type="EMBL" id="GMR56953.1"/>
    </source>
</evidence>
<dbReference type="Proteomes" id="UP001328107">
    <property type="component" value="Unassembled WGS sequence"/>
</dbReference>
<comment type="caution">
    <text evidence="8">Lacks conserved residue(s) required for the propagation of feature annotation.</text>
</comment>
<feature type="transmembrane region" description="Helical" evidence="8">
    <location>
        <begin position="47"/>
        <end position="69"/>
    </location>
</feature>
<feature type="transmembrane region" description="Helical" evidence="8">
    <location>
        <begin position="76"/>
        <end position="98"/>
    </location>
</feature>
<proteinExistence type="inferred from homology"/>
<dbReference type="GO" id="GO:0015347">
    <property type="term" value="F:sodium-independent organic anion transmembrane transporter activity"/>
    <property type="evidence" value="ECO:0007669"/>
    <property type="project" value="TreeGrafter"/>
</dbReference>
<feature type="transmembrane region" description="Helical" evidence="8">
    <location>
        <begin position="392"/>
        <end position="413"/>
    </location>
</feature>
<dbReference type="GO" id="GO:0043252">
    <property type="term" value="P:sodium-independent organic anion transport"/>
    <property type="evidence" value="ECO:0007669"/>
    <property type="project" value="TreeGrafter"/>
</dbReference>
<keyword evidence="3" id="KW-1003">Cell membrane</keyword>
<dbReference type="AlphaFoldDB" id="A0AAN5I8W0"/>
<keyword evidence="8" id="KW-0406">Ion transport</keyword>
<reference evidence="11" key="1">
    <citation type="submission" date="2022-10" db="EMBL/GenBank/DDBJ databases">
        <title>Genome assembly of Pristionchus species.</title>
        <authorList>
            <person name="Yoshida K."/>
            <person name="Sommer R.J."/>
        </authorList>
    </citation>
    <scope>NUCLEOTIDE SEQUENCE [LARGE SCALE GENOMIC DNA]</scope>
    <source>
        <strain evidence="11">RS5460</strain>
    </source>
</reference>
<evidence type="ECO:0000256" key="3">
    <source>
        <dbReference type="ARBA" id="ARBA00022475"/>
    </source>
</evidence>
<keyword evidence="5 8" id="KW-1133">Transmembrane helix</keyword>
<dbReference type="EMBL" id="BTRK01000006">
    <property type="protein sequence ID" value="GMR56953.1"/>
    <property type="molecule type" value="Genomic_DNA"/>
</dbReference>
<feature type="domain" description="Kazal-like" evidence="9">
    <location>
        <begin position="463"/>
        <end position="516"/>
    </location>
</feature>
<protein>
    <recommendedName>
        <fullName evidence="8">Solute carrier organic anion transporter family member</fullName>
    </recommendedName>
</protein>
<dbReference type="InterPro" id="IPR004156">
    <property type="entry name" value="OATP"/>
</dbReference>
<feature type="transmembrane region" description="Helical" evidence="8">
    <location>
        <begin position="585"/>
        <end position="604"/>
    </location>
</feature>
<feature type="transmembrane region" description="Helical" evidence="8">
    <location>
        <begin position="547"/>
        <end position="573"/>
    </location>
</feature>
<feature type="transmembrane region" description="Helical" evidence="8">
    <location>
        <begin position="9"/>
        <end position="35"/>
    </location>
</feature>
<dbReference type="CDD" id="cd17336">
    <property type="entry name" value="MFS_SLCO_OATP"/>
    <property type="match status" value="1"/>
</dbReference>
<organism evidence="10 11">
    <name type="scientific">Pristionchus mayeri</name>
    <dbReference type="NCBI Taxonomy" id="1317129"/>
    <lineage>
        <taxon>Eukaryota</taxon>
        <taxon>Metazoa</taxon>
        <taxon>Ecdysozoa</taxon>
        <taxon>Nematoda</taxon>
        <taxon>Chromadorea</taxon>
        <taxon>Rhabditida</taxon>
        <taxon>Rhabditina</taxon>
        <taxon>Diplogasteromorpha</taxon>
        <taxon>Diplogasteroidea</taxon>
        <taxon>Neodiplogasteridae</taxon>
        <taxon>Pristionchus</taxon>
    </lineage>
</organism>
<evidence type="ECO:0000313" key="11">
    <source>
        <dbReference type="Proteomes" id="UP001328107"/>
    </source>
</evidence>
<dbReference type="PANTHER" id="PTHR11388:SF150">
    <property type="entry name" value="SOLUTE CARRIER ORGANIC ANION TRANSPORTER FAMILY MEMBER"/>
    <property type="match status" value="1"/>
</dbReference>
<evidence type="ECO:0000256" key="5">
    <source>
        <dbReference type="ARBA" id="ARBA00022989"/>
    </source>
</evidence>
<gene>
    <name evidence="10" type="ORF">PMAYCL1PPCAC_27148</name>
</gene>
<evidence type="ECO:0000256" key="8">
    <source>
        <dbReference type="RuleBase" id="RU362056"/>
    </source>
</evidence>
<feature type="transmembrane region" description="Helical" evidence="8">
    <location>
        <begin position="185"/>
        <end position="208"/>
    </location>
</feature>
<dbReference type="GO" id="GO:0016323">
    <property type="term" value="C:basolateral plasma membrane"/>
    <property type="evidence" value="ECO:0007669"/>
    <property type="project" value="TreeGrafter"/>
</dbReference>
<evidence type="ECO:0000256" key="4">
    <source>
        <dbReference type="ARBA" id="ARBA00022692"/>
    </source>
</evidence>
<evidence type="ECO:0000256" key="1">
    <source>
        <dbReference type="ARBA" id="ARBA00004651"/>
    </source>
</evidence>
<keyword evidence="4 8" id="KW-0812">Transmembrane</keyword>
<dbReference type="Gene3D" id="1.20.1250.20">
    <property type="entry name" value="MFS general substrate transporter like domains"/>
    <property type="match status" value="1"/>
</dbReference>
<feature type="transmembrane region" description="Helical" evidence="8">
    <location>
        <begin position="220"/>
        <end position="242"/>
    </location>
</feature>
<dbReference type="NCBIfam" id="TIGR00805">
    <property type="entry name" value="oat"/>
    <property type="match status" value="1"/>
</dbReference>
<evidence type="ECO:0000256" key="7">
    <source>
        <dbReference type="ARBA" id="ARBA00023157"/>
    </source>
</evidence>
<keyword evidence="7" id="KW-1015">Disulfide bond</keyword>
<dbReference type="SUPFAM" id="SSF103473">
    <property type="entry name" value="MFS general substrate transporter"/>
    <property type="match status" value="1"/>
</dbReference>
<evidence type="ECO:0000256" key="2">
    <source>
        <dbReference type="ARBA" id="ARBA00009657"/>
    </source>
</evidence>
<keyword evidence="6 8" id="KW-0472">Membrane</keyword>
<feature type="transmembrane region" description="Helical" evidence="8">
    <location>
        <begin position="360"/>
        <end position="380"/>
    </location>
</feature>
<dbReference type="Pfam" id="PF03137">
    <property type="entry name" value="OATP"/>
    <property type="match status" value="1"/>
</dbReference>
<feature type="transmembrane region" description="Helical" evidence="8">
    <location>
        <begin position="262"/>
        <end position="288"/>
    </location>
</feature>
<accession>A0AAN5I8W0</accession>
<dbReference type="InterPro" id="IPR036259">
    <property type="entry name" value="MFS_trans_sf"/>
</dbReference>
<dbReference type="PANTHER" id="PTHR11388">
    <property type="entry name" value="ORGANIC ANION TRANSPORTER"/>
    <property type="match status" value="1"/>
</dbReference>
<keyword evidence="8" id="KW-0813">Transport</keyword>